<organism evidence="1 2">
    <name type="scientific">Tetrahymena thermophila (strain SB210)</name>
    <dbReference type="NCBI Taxonomy" id="312017"/>
    <lineage>
        <taxon>Eukaryota</taxon>
        <taxon>Sar</taxon>
        <taxon>Alveolata</taxon>
        <taxon>Ciliophora</taxon>
        <taxon>Intramacronucleata</taxon>
        <taxon>Oligohymenophorea</taxon>
        <taxon>Hymenostomatida</taxon>
        <taxon>Tetrahymenina</taxon>
        <taxon>Tetrahymenidae</taxon>
        <taxon>Tetrahymena</taxon>
    </lineage>
</organism>
<keyword evidence="1" id="KW-0472">Membrane</keyword>
<dbReference type="AlphaFoldDB" id="Q23B19"/>
<accession>Q23B19</accession>
<proteinExistence type="predicted"/>
<name>Q23B19_TETTS</name>
<sequence>MNKLILILPILSLIGIQLFFILNQKNNLQNLVPVTFDQFQECTDEIPDISELPCAATESFRNATEKFFNATTPDYPNVPQACSDYYNYTQQEISIEDFINQNNYFLNCFITENVREIANSEECFFKHFYAPTYLLCGGFNIYAYPPYTKYDIKN</sequence>
<gene>
    <name evidence="1" type="ORF">TTHERM_00652590</name>
</gene>
<dbReference type="InParanoid" id="Q23B19"/>
<dbReference type="KEGG" id="tet:TTHERM_00652590"/>
<evidence type="ECO:0000313" key="2">
    <source>
        <dbReference type="Proteomes" id="UP000009168"/>
    </source>
</evidence>
<evidence type="ECO:0000313" key="1">
    <source>
        <dbReference type="EMBL" id="EAR93665.1"/>
    </source>
</evidence>
<protein>
    <submittedName>
        <fullName evidence="1">Transmembrane protein, putative</fullName>
    </submittedName>
</protein>
<keyword evidence="2" id="KW-1185">Reference proteome</keyword>
<dbReference type="RefSeq" id="XP_001013910.1">
    <property type="nucleotide sequence ID" value="XM_001013910.3"/>
</dbReference>
<dbReference type="EMBL" id="GG662720">
    <property type="protein sequence ID" value="EAR93665.1"/>
    <property type="molecule type" value="Genomic_DNA"/>
</dbReference>
<dbReference type="HOGENOM" id="CLU_144474_0_0_1"/>
<reference evidence="2" key="1">
    <citation type="journal article" date="2006" name="PLoS Biol.">
        <title>Macronuclear genome sequence of the ciliate Tetrahymena thermophila, a model eukaryote.</title>
        <authorList>
            <person name="Eisen J.A."/>
            <person name="Coyne R.S."/>
            <person name="Wu M."/>
            <person name="Wu D."/>
            <person name="Thiagarajan M."/>
            <person name="Wortman J.R."/>
            <person name="Badger J.H."/>
            <person name="Ren Q."/>
            <person name="Amedeo P."/>
            <person name="Jones K.M."/>
            <person name="Tallon L.J."/>
            <person name="Delcher A.L."/>
            <person name="Salzberg S.L."/>
            <person name="Silva J.C."/>
            <person name="Haas B.J."/>
            <person name="Majoros W.H."/>
            <person name="Farzad M."/>
            <person name="Carlton J.M."/>
            <person name="Smith R.K. Jr."/>
            <person name="Garg J."/>
            <person name="Pearlman R.E."/>
            <person name="Karrer K.M."/>
            <person name="Sun L."/>
            <person name="Manning G."/>
            <person name="Elde N.C."/>
            <person name="Turkewitz A.P."/>
            <person name="Asai D.J."/>
            <person name="Wilkes D.E."/>
            <person name="Wang Y."/>
            <person name="Cai H."/>
            <person name="Collins K."/>
            <person name="Stewart B.A."/>
            <person name="Lee S.R."/>
            <person name="Wilamowska K."/>
            <person name="Weinberg Z."/>
            <person name="Ruzzo W.L."/>
            <person name="Wloga D."/>
            <person name="Gaertig J."/>
            <person name="Frankel J."/>
            <person name="Tsao C.-C."/>
            <person name="Gorovsky M.A."/>
            <person name="Keeling P.J."/>
            <person name="Waller R.F."/>
            <person name="Patron N.J."/>
            <person name="Cherry J.M."/>
            <person name="Stover N.A."/>
            <person name="Krieger C.J."/>
            <person name="del Toro C."/>
            <person name="Ryder H.F."/>
            <person name="Williamson S.C."/>
            <person name="Barbeau R.A."/>
            <person name="Hamilton E.P."/>
            <person name="Orias E."/>
        </authorList>
    </citation>
    <scope>NUCLEOTIDE SEQUENCE [LARGE SCALE GENOMIC DNA]</scope>
    <source>
        <strain evidence="2">SB210</strain>
    </source>
</reference>
<keyword evidence="1" id="KW-0812">Transmembrane</keyword>
<dbReference type="GeneID" id="7842231"/>
<dbReference type="Proteomes" id="UP000009168">
    <property type="component" value="Unassembled WGS sequence"/>
</dbReference>